<organism evidence="1 2">
    <name type="scientific">Aetokthonos hydrillicola Thurmond2011</name>
    <dbReference type="NCBI Taxonomy" id="2712845"/>
    <lineage>
        <taxon>Bacteria</taxon>
        <taxon>Bacillati</taxon>
        <taxon>Cyanobacteriota</taxon>
        <taxon>Cyanophyceae</taxon>
        <taxon>Nostocales</taxon>
        <taxon>Hapalosiphonaceae</taxon>
        <taxon>Aetokthonos</taxon>
    </lineage>
</organism>
<comment type="caution">
    <text evidence="1">The sequence shown here is derived from an EMBL/GenBank/DDBJ whole genome shotgun (WGS) entry which is preliminary data.</text>
</comment>
<accession>A0AAP5IBG7</accession>
<evidence type="ECO:0000313" key="1">
    <source>
        <dbReference type="EMBL" id="MDR9896653.1"/>
    </source>
</evidence>
<proteinExistence type="predicted"/>
<keyword evidence="2" id="KW-1185">Reference proteome</keyword>
<reference evidence="2" key="1">
    <citation type="journal article" date="2021" name="Science">
        <title>Hunting the eagle killer: A cyanobacterial neurotoxin causes vacuolar myelinopathy.</title>
        <authorList>
            <person name="Breinlinger S."/>
            <person name="Phillips T.J."/>
            <person name="Haram B.N."/>
            <person name="Mares J."/>
            <person name="Martinez Yerena J.A."/>
            <person name="Hrouzek P."/>
            <person name="Sobotka R."/>
            <person name="Henderson W.M."/>
            <person name="Schmieder P."/>
            <person name="Williams S.M."/>
            <person name="Lauderdale J.D."/>
            <person name="Wilde H.D."/>
            <person name="Gerrin W."/>
            <person name="Kust A."/>
            <person name="Washington J.W."/>
            <person name="Wagner C."/>
            <person name="Geier B."/>
            <person name="Liebeke M."/>
            <person name="Enke H."/>
            <person name="Niedermeyer T.H.J."/>
            <person name="Wilde S.B."/>
        </authorList>
    </citation>
    <scope>NUCLEOTIDE SEQUENCE [LARGE SCALE GENOMIC DNA]</scope>
    <source>
        <strain evidence="2">Thurmond2011</strain>
    </source>
</reference>
<dbReference type="RefSeq" id="WP_339382039.1">
    <property type="nucleotide sequence ID" value="NZ_CAWQFN010000004.1"/>
</dbReference>
<name>A0AAP5IBG7_9CYAN</name>
<sequence length="90" mass="10114">MQVIDKQELFTEITDEESAIIKGGDSIQFGVSEAQIIFALGAYTYTLLLTGNKELANSVLITQWNRAFTSNVEKSFAQTTTRRHFRSLPI</sequence>
<dbReference type="EMBL" id="JAALHA020000009">
    <property type="protein sequence ID" value="MDR9896653.1"/>
    <property type="molecule type" value="Genomic_DNA"/>
</dbReference>
<dbReference type="Proteomes" id="UP000667802">
    <property type="component" value="Unassembled WGS sequence"/>
</dbReference>
<protein>
    <submittedName>
        <fullName evidence="1">Uncharacterized protein</fullName>
    </submittedName>
</protein>
<gene>
    <name evidence="1" type="ORF">G7B40_019090</name>
</gene>
<dbReference type="AlphaFoldDB" id="A0AAP5IBG7"/>
<evidence type="ECO:0000313" key="2">
    <source>
        <dbReference type="Proteomes" id="UP000667802"/>
    </source>
</evidence>